<dbReference type="EMBL" id="JH719942">
    <property type="protein sequence ID" value="EJF55133.1"/>
    <property type="molecule type" value="Genomic_DNA"/>
</dbReference>
<reference evidence="2" key="1">
    <citation type="journal article" date="2012" name="Stand. Genomic Sci.">
        <title>Permanent draft genome sequence of the gliding predator Saprospira grandis strain Sa g1 (= HR1).</title>
        <authorList>
            <person name="Mavromatis K."/>
            <person name="Chertkov O."/>
            <person name="Lapidus A."/>
            <person name="Nolan M."/>
            <person name="Lucas S."/>
            <person name="Tice H."/>
            <person name="Del Rio T.G."/>
            <person name="Cheng J.F."/>
            <person name="Han C."/>
            <person name="Tapia R."/>
            <person name="Bruce D."/>
            <person name="Goodwin L.A."/>
            <person name="Pitluck S."/>
            <person name="Huntemann M."/>
            <person name="Liolios K."/>
            <person name="Pagani I."/>
            <person name="Ivanova N."/>
            <person name="Mikhailova N."/>
            <person name="Pati A."/>
            <person name="Chen A."/>
            <person name="Palaniappan K."/>
            <person name="Land M."/>
            <person name="Brambilla E.M."/>
            <person name="Rohde M."/>
            <person name="Spring S."/>
            <person name="Goker M."/>
            <person name="Detter J.C."/>
            <person name="Bristow J."/>
            <person name="Eisen J.A."/>
            <person name="Markowitz V."/>
            <person name="Hugenholtz P."/>
            <person name="Kyrpides N.C."/>
            <person name="Klenk H.P."/>
            <person name="Woyke T."/>
        </authorList>
    </citation>
    <scope>NUCLEOTIDE SEQUENCE [LARGE SCALE GENOMIC DNA]</scope>
    <source>
        <strain evidence="2">DSM 2844</strain>
    </source>
</reference>
<dbReference type="Proteomes" id="UP000005113">
    <property type="component" value="Unassembled WGS sequence"/>
</dbReference>
<dbReference type="AlphaFoldDB" id="J1I9L9"/>
<sequence length="50" mass="5733">MMGFIALHLPKLKEGVNRSEDDQLFLKSFFWGPRPASWPPLCCAARRSAR</sequence>
<evidence type="ECO:0000313" key="1">
    <source>
        <dbReference type="EMBL" id="EJF55133.1"/>
    </source>
</evidence>
<dbReference type="HOGENOM" id="CLU_3129180_0_0_10"/>
<accession>J1I9L9</accession>
<proteinExistence type="predicted"/>
<gene>
    <name evidence="1" type="ORF">SapgrDRAFT_3497</name>
</gene>
<protein>
    <submittedName>
        <fullName evidence="1">Uncharacterized protein</fullName>
    </submittedName>
</protein>
<name>J1I9L9_9BACT</name>
<organism evidence="1 2">
    <name type="scientific">Saprospira grandis DSM 2844</name>
    <dbReference type="NCBI Taxonomy" id="694433"/>
    <lineage>
        <taxon>Bacteria</taxon>
        <taxon>Pseudomonadati</taxon>
        <taxon>Bacteroidota</taxon>
        <taxon>Saprospiria</taxon>
        <taxon>Saprospirales</taxon>
        <taxon>Saprospiraceae</taxon>
        <taxon>Saprospira</taxon>
    </lineage>
</organism>
<feature type="non-terminal residue" evidence="1">
    <location>
        <position position="50"/>
    </location>
</feature>
<evidence type="ECO:0000313" key="2">
    <source>
        <dbReference type="Proteomes" id="UP000005113"/>
    </source>
</evidence>